<dbReference type="Pfam" id="PF12776">
    <property type="entry name" value="Myb_DNA-bind_3"/>
    <property type="match status" value="1"/>
</dbReference>
<dbReference type="AlphaFoldDB" id="A0A3L6SN52"/>
<keyword evidence="4" id="KW-1185">Reference proteome</keyword>
<dbReference type="PANTHER" id="PTHR47069:SF9">
    <property type="entry name" value="MYB_SANT-LIKE DOMAIN-CONTAINING PROTEIN"/>
    <property type="match status" value="1"/>
</dbReference>
<evidence type="ECO:0000256" key="1">
    <source>
        <dbReference type="SAM" id="MobiDB-lite"/>
    </source>
</evidence>
<accession>A0A3L6SN52</accession>
<comment type="caution">
    <text evidence="3">The sequence shown here is derived from an EMBL/GenBank/DDBJ whole genome shotgun (WGS) entry which is preliminary data.</text>
</comment>
<reference evidence="4" key="1">
    <citation type="journal article" date="2019" name="Nat. Commun.">
        <title>The genome of broomcorn millet.</title>
        <authorList>
            <person name="Zou C."/>
            <person name="Miki D."/>
            <person name="Li D."/>
            <person name="Tang Q."/>
            <person name="Xiao L."/>
            <person name="Rajput S."/>
            <person name="Deng P."/>
            <person name="Jia W."/>
            <person name="Huang R."/>
            <person name="Zhang M."/>
            <person name="Sun Y."/>
            <person name="Hu J."/>
            <person name="Fu X."/>
            <person name="Schnable P.S."/>
            <person name="Li F."/>
            <person name="Zhang H."/>
            <person name="Feng B."/>
            <person name="Zhu X."/>
            <person name="Liu R."/>
            <person name="Schnable J.C."/>
            <person name="Zhu J.-K."/>
            <person name="Zhang H."/>
        </authorList>
    </citation>
    <scope>NUCLEOTIDE SEQUENCE [LARGE SCALE GENOMIC DNA]</scope>
</reference>
<evidence type="ECO:0000259" key="2">
    <source>
        <dbReference type="Pfam" id="PF12776"/>
    </source>
</evidence>
<dbReference type="InterPro" id="IPR024752">
    <property type="entry name" value="Myb/SANT-like_dom"/>
</dbReference>
<gene>
    <name evidence="3" type="ORF">C2845_PM07G14680</name>
</gene>
<feature type="domain" description="Myb/SANT-like" evidence="2">
    <location>
        <begin position="13"/>
        <end position="74"/>
    </location>
</feature>
<sequence>MSLTQMSPDRANWDHSTISLLVELVSKQKDLCHWADKGPTTIGWTNVSRAFNETTQLGYPKKKLQNKFNELKRAGQLVSAGGHRSKPTASGDSPQSPHEMSEEPIEPPSAGQTSKRPFREHSVCSPRKKSSQTPTLDDCLDDLDDIIKVTRGRKSHRIIDAEEIAKVNQILKEDGYNERDLFFAQALNVCTNRIQRRAFLDLKSKEGRWNFVNVTWDVMTQSPSDLKKLYPCMDSNEESTTSDTSSDSQEMKNLAKAGVILRRIKAILAMQPPVVNPPAPIPKLTGAQING</sequence>
<proteinExistence type="predicted"/>
<dbReference type="PANTHER" id="PTHR47069">
    <property type="match status" value="1"/>
</dbReference>
<name>A0A3L6SN52_PANMI</name>
<feature type="region of interest" description="Disordered" evidence="1">
    <location>
        <begin position="78"/>
        <end position="136"/>
    </location>
</feature>
<evidence type="ECO:0000313" key="4">
    <source>
        <dbReference type="Proteomes" id="UP000275267"/>
    </source>
</evidence>
<protein>
    <recommendedName>
        <fullName evidence="2">Myb/SANT-like domain-containing protein</fullName>
    </recommendedName>
</protein>
<dbReference type="OrthoDB" id="695615at2759"/>
<organism evidence="3 4">
    <name type="scientific">Panicum miliaceum</name>
    <name type="common">Proso millet</name>
    <name type="synonym">Broomcorn millet</name>
    <dbReference type="NCBI Taxonomy" id="4540"/>
    <lineage>
        <taxon>Eukaryota</taxon>
        <taxon>Viridiplantae</taxon>
        <taxon>Streptophyta</taxon>
        <taxon>Embryophyta</taxon>
        <taxon>Tracheophyta</taxon>
        <taxon>Spermatophyta</taxon>
        <taxon>Magnoliopsida</taxon>
        <taxon>Liliopsida</taxon>
        <taxon>Poales</taxon>
        <taxon>Poaceae</taxon>
        <taxon>PACMAD clade</taxon>
        <taxon>Panicoideae</taxon>
        <taxon>Panicodae</taxon>
        <taxon>Paniceae</taxon>
        <taxon>Panicinae</taxon>
        <taxon>Panicum</taxon>
        <taxon>Panicum sect. Panicum</taxon>
    </lineage>
</organism>
<dbReference type="EMBL" id="PQIB02000004">
    <property type="protein sequence ID" value="RLN24062.1"/>
    <property type="molecule type" value="Genomic_DNA"/>
</dbReference>
<dbReference type="Proteomes" id="UP000275267">
    <property type="component" value="Unassembled WGS sequence"/>
</dbReference>
<feature type="compositionally biased region" description="Polar residues" evidence="1">
    <location>
        <begin position="87"/>
        <end position="98"/>
    </location>
</feature>
<evidence type="ECO:0000313" key="3">
    <source>
        <dbReference type="EMBL" id="RLN24062.1"/>
    </source>
</evidence>